<dbReference type="AlphaFoldDB" id="A0AA47L8F8"/>
<sequence>MNYYLMFEKFESGEGMFTVKSPWNSVLQYYQPQFKYLKNKPTVYLSTQYDEKRVSDFLKVPIGMLASKKVQQVFFDKGFSGIQFIPVDVKNENVLSEFAFINVTAHYDLLDPDASEAEDFSKTLGGYSSVLEEILDLDKFKSANIEHDCFTLSTYKDPYYVSERVKVALEAEGVTGIEFIPMEFA</sequence>
<accession>A0AA47L8F8</accession>
<dbReference type="InterPro" id="IPR012433">
    <property type="entry name" value="Imm11"/>
</dbReference>
<dbReference type="Pfam" id="PF07791">
    <property type="entry name" value="Imm11"/>
    <property type="match status" value="1"/>
</dbReference>
<evidence type="ECO:0000313" key="4">
    <source>
        <dbReference type="Proteomes" id="UP001156560"/>
    </source>
</evidence>
<evidence type="ECO:0000313" key="3">
    <source>
        <dbReference type="EMBL" id="WAT91603.1"/>
    </source>
</evidence>
<feature type="domain" description="Immunity MXAN-0049 protein" evidence="1">
    <location>
        <begin position="33"/>
        <end position="182"/>
    </location>
</feature>
<protein>
    <recommendedName>
        <fullName evidence="1">Immunity MXAN-0049 protein domain-containing protein</fullName>
    </recommendedName>
</protein>
<name>A0AA47L8F8_VIBPH</name>
<gene>
    <name evidence="2" type="ORF">O1Q84_07150</name>
    <name evidence="3" type="ORF">O1Q84_07195</name>
</gene>
<dbReference type="RefSeq" id="WP_029857873.1">
    <property type="nucleotide sequence ID" value="NZ_CP040101.1"/>
</dbReference>
<evidence type="ECO:0000313" key="2">
    <source>
        <dbReference type="EMBL" id="WAT91594.1"/>
    </source>
</evidence>
<reference evidence="3" key="1">
    <citation type="submission" date="2022-12" db="EMBL/GenBank/DDBJ databases">
        <title>Vibrio parahaemolyticus become highly virulent by producing novel Tc toxins.</title>
        <authorList>
            <person name="Yang F."/>
            <person name="You Y."/>
            <person name="Lai Q."/>
            <person name="Xu L."/>
            <person name="Li F."/>
        </authorList>
    </citation>
    <scope>NUCLEOTIDE SEQUENCE</scope>
    <source>
        <strain evidence="3">Vp-HL-202005</strain>
    </source>
</reference>
<dbReference type="EMBL" id="CP114194">
    <property type="protein sequence ID" value="WAT91603.1"/>
    <property type="molecule type" value="Genomic_DNA"/>
</dbReference>
<dbReference type="EMBL" id="CP114194">
    <property type="protein sequence ID" value="WAT91594.1"/>
    <property type="molecule type" value="Genomic_DNA"/>
</dbReference>
<organism evidence="3 4">
    <name type="scientific">Vibrio parahaemolyticus</name>
    <dbReference type="NCBI Taxonomy" id="670"/>
    <lineage>
        <taxon>Bacteria</taxon>
        <taxon>Pseudomonadati</taxon>
        <taxon>Pseudomonadota</taxon>
        <taxon>Gammaproteobacteria</taxon>
        <taxon>Vibrionales</taxon>
        <taxon>Vibrionaceae</taxon>
        <taxon>Vibrio</taxon>
    </lineage>
</organism>
<evidence type="ECO:0000259" key="1">
    <source>
        <dbReference type="Pfam" id="PF07791"/>
    </source>
</evidence>
<proteinExistence type="predicted"/>
<dbReference type="Proteomes" id="UP001156560">
    <property type="component" value="Chromosome 1"/>
</dbReference>